<gene>
    <name evidence="1" type="ORF">R5A26_36745</name>
</gene>
<sequence>MPRFTEFDFGVSWVMGFFHQDGTHYGDTAAEIVANHLAGEGDEAALAVRRDARTLGNLPSETLEVLWNAGAEYLPSFETRLGSGAEWTRTVVGLCNARLSTEPGVRPLSGADTEDGTACLDAVVGEIEEARFLAAEVRAALVACARRCTPDLAFRVLLRAMGCAAPDASLSPDRYARLKAVGSALQYGEFVVDNVRFLVEEP</sequence>
<dbReference type="RefSeq" id="WP_317774730.1">
    <property type="nucleotide sequence ID" value="NZ_JAWMAJ010000176.1"/>
</dbReference>
<evidence type="ECO:0000313" key="1">
    <source>
        <dbReference type="EMBL" id="MDV7221504.1"/>
    </source>
</evidence>
<accession>A0ABU4FLS5</accession>
<comment type="caution">
    <text evidence="1">The sequence shown here is derived from an EMBL/GenBank/DDBJ whole genome shotgun (WGS) entry which is preliminary data.</text>
</comment>
<evidence type="ECO:0008006" key="3">
    <source>
        <dbReference type="Google" id="ProtNLM"/>
    </source>
</evidence>
<dbReference type="EMBL" id="JAWMAJ010000176">
    <property type="protein sequence ID" value="MDV7221504.1"/>
    <property type="molecule type" value="Genomic_DNA"/>
</dbReference>
<proteinExistence type="predicted"/>
<protein>
    <recommendedName>
        <fullName evidence="3">CdiI immunity protein domain-containing protein</fullName>
    </recommendedName>
</protein>
<name>A0ABU4FLS5_9ACTN</name>
<dbReference type="Proteomes" id="UP001187346">
    <property type="component" value="Unassembled WGS sequence"/>
</dbReference>
<evidence type="ECO:0000313" key="2">
    <source>
        <dbReference type="Proteomes" id="UP001187346"/>
    </source>
</evidence>
<keyword evidence="2" id="KW-1185">Reference proteome</keyword>
<organism evidence="1 2">
    <name type="scientific">Streptomyces prunicolor</name>
    <dbReference type="NCBI Taxonomy" id="67348"/>
    <lineage>
        <taxon>Bacteria</taxon>
        <taxon>Bacillati</taxon>
        <taxon>Actinomycetota</taxon>
        <taxon>Actinomycetes</taxon>
        <taxon>Kitasatosporales</taxon>
        <taxon>Streptomycetaceae</taxon>
        <taxon>Streptomyces</taxon>
    </lineage>
</organism>
<reference evidence="1 2" key="1">
    <citation type="submission" date="2023-10" db="EMBL/GenBank/DDBJ databases">
        <title>Characterization of rhizosphere-enriched actinobacteria from wheat plants lab-grown on chernevaya soil.</title>
        <authorList>
            <person name="Tikhonova E.N."/>
            <person name="Konopkin A."/>
            <person name="Kravchenko I.K."/>
        </authorList>
    </citation>
    <scope>NUCLEOTIDE SEQUENCE [LARGE SCALE GENOMIC DNA]</scope>
    <source>
        <strain evidence="1 2">RR29</strain>
    </source>
</reference>